<dbReference type="Proteomes" id="UP000025947">
    <property type="component" value="Unassembled WGS sequence"/>
</dbReference>
<evidence type="ECO:0000256" key="3">
    <source>
        <dbReference type="ARBA" id="ARBA00023125"/>
    </source>
</evidence>
<keyword evidence="3" id="KW-0238">DNA-binding</keyword>
<dbReference type="SUPFAM" id="SSF56349">
    <property type="entry name" value="DNA breaking-rejoining enzymes"/>
    <property type="match status" value="1"/>
</dbReference>
<dbReference type="PANTHER" id="PTHR30629:SF2">
    <property type="entry name" value="PROPHAGE INTEGRASE INTS-RELATED"/>
    <property type="match status" value="1"/>
</dbReference>
<dbReference type="GO" id="GO:0006310">
    <property type="term" value="P:DNA recombination"/>
    <property type="evidence" value="ECO:0007669"/>
    <property type="project" value="UniProtKB-KW"/>
</dbReference>
<dbReference type="EMBL" id="JLXW01000013">
    <property type="protein sequence ID" value="KBZ56945.1"/>
    <property type="molecule type" value="Genomic_DNA"/>
</dbReference>
<comment type="caution">
    <text evidence="6">The sequence shown here is derived from an EMBL/GenBank/DDBJ whole genome shotgun (WGS) entry which is preliminary data.</text>
</comment>
<evidence type="ECO:0000313" key="7">
    <source>
        <dbReference type="Proteomes" id="UP000025947"/>
    </source>
</evidence>
<dbReference type="PANTHER" id="PTHR30629">
    <property type="entry name" value="PROPHAGE INTEGRASE"/>
    <property type="match status" value="1"/>
</dbReference>
<dbReference type="InterPro" id="IPR013762">
    <property type="entry name" value="Integrase-like_cat_sf"/>
</dbReference>
<evidence type="ECO:0000313" key="6">
    <source>
        <dbReference type="EMBL" id="KBZ56945.1"/>
    </source>
</evidence>
<evidence type="ECO:0000256" key="2">
    <source>
        <dbReference type="ARBA" id="ARBA00022908"/>
    </source>
</evidence>
<dbReference type="GO" id="GO:0015074">
    <property type="term" value="P:DNA integration"/>
    <property type="evidence" value="ECO:0007669"/>
    <property type="project" value="UniProtKB-KW"/>
</dbReference>
<dbReference type="InterPro" id="IPR011010">
    <property type="entry name" value="DNA_brk_join_enz"/>
</dbReference>
<comment type="similarity">
    <text evidence="1">Belongs to the 'phage' integrase family.</text>
</comment>
<dbReference type="HOGENOM" id="CLU_1076514_0_0_11"/>
<dbReference type="InterPro" id="IPR002104">
    <property type="entry name" value="Integrase_catalytic"/>
</dbReference>
<dbReference type="AlphaFoldDB" id="A0A051TJJ1"/>
<accession>A0A051TJJ1</accession>
<evidence type="ECO:0000256" key="1">
    <source>
        <dbReference type="ARBA" id="ARBA00008857"/>
    </source>
</evidence>
<reference evidence="6 7" key="1">
    <citation type="submission" date="2014-04" db="EMBL/GenBank/DDBJ databases">
        <title>The Genome Sequence of Mycobacterium tuberculosis TKK-01-0051.</title>
        <authorList>
            <consortium name="The Broad Institute Genomics Platform"/>
            <consortium name="The Broad Institute Genome Sequencing Center for Infectious Disease"/>
            <person name="Earl A.M."/>
            <person name="Cohen K."/>
            <person name="Pym A."/>
            <person name="Bishai W."/>
            <person name="Maharaj K."/>
            <person name="Desjardins C."/>
            <person name="Abeel T."/>
            <person name="Young S."/>
            <person name="Zeng Q."/>
            <person name="Gargeya S."/>
            <person name="Abouelleil A."/>
            <person name="Alvarado L."/>
            <person name="Chapman S.B."/>
            <person name="Gainer-Dewar J."/>
            <person name="Goldberg J."/>
            <person name="Griggs A."/>
            <person name="Gujja S."/>
            <person name="Hansen M."/>
            <person name="Howarth C."/>
            <person name="Imamovic A."/>
            <person name="Larimer J."/>
            <person name="Murphy C."/>
            <person name="Naylor J."/>
            <person name="Pearson M."/>
            <person name="Poon T.W."/>
            <person name="Priest M."/>
            <person name="Roberts A."/>
            <person name="Saif S."/>
            <person name="Shea T."/>
            <person name="Sykes S."/>
            <person name="Wortman J."/>
            <person name="Nusbaum C."/>
            <person name="Birren B."/>
        </authorList>
    </citation>
    <scope>NUCLEOTIDE SEQUENCE [LARGE SCALE GENOMIC DNA]</scope>
    <source>
        <strain evidence="6 7">TKK-01-0051</strain>
    </source>
</reference>
<keyword evidence="2" id="KW-0229">DNA integration</keyword>
<evidence type="ECO:0000256" key="4">
    <source>
        <dbReference type="ARBA" id="ARBA00023172"/>
    </source>
</evidence>
<proteinExistence type="inferred from homology"/>
<dbReference type="PATRIC" id="fig|1324261.3.peg.5501"/>
<keyword evidence="4" id="KW-0233">DNA recombination</keyword>
<name>A0A051TJJ1_9MYCO</name>
<organism evidence="6 7">
    <name type="scientific">Mycobacterium [tuberculosis] TKK-01-0051</name>
    <dbReference type="NCBI Taxonomy" id="1324261"/>
    <lineage>
        <taxon>Bacteria</taxon>
        <taxon>Bacillati</taxon>
        <taxon>Actinomycetota</taxon>
        <taxon>Actinomycetes</taxon>
        <taxon>Mycobacteriales</taxon>
        <taxon>Mycobacteriaceae</taxon>
        <taxon>Mycobacterium</taxon>
        <taxon>Mycobacterium avium complex (MAC)</taxon>
    </lineage>
</organism>
<dbReference type="InterPro" id="IPR050808">
    <property type="entry name" value="Phage_Integrase"/>
</dbReference>
<dbReference type="Gene3D" id="1.10.150.130">
    <property type="match status" value="1"/>
</dbReference>
<dbReference type="InterPro" id="IPR010998">
    <property type="entry name" value="Integrase_recombinase_N"/>
</dbReference>
<dbReference type="GO" id="GO:0003677">
    <property type="term" value="F:DNA binding"/>
    <property type="evidence" value="ECO:0007669"/>
    <property type="project" value="UniProtKB-KW"/>
</dbReference>
<keyword evidence="7" id="KW-1185">Reference proteome</keyword>
<dbReference type="PROSITE" id="PS51898">
    <property type="entry name" value="TYR_RECOMBINASE"/>
    <property type="match status" value="1"/>
</dbReference>
<gene>
    <name evidence="6" type="ORF">K875_05460</name>
</gene>
<dbReference type="Gene3D" id="1.10.443.10">
    <property type="entry name" value="Intergrase catalytic core"/>
    <property type="match status" value="1"/>
</dbReference>
<feature type="domain" description="Tyr recombinase" evidence="5">
    <location>
        <begin position="176"/>
        <end position="243"/>
    </location>
</feature>
<evidence type="ECO:0000259" key="5">
    <source>
        <dbReference type="PROSITE" id="PS51898"/>
    </source>
</evidence>
<protein>
    <recommendedName>
        <fullName evidence="5">Tyr recombinase domain-containing protein</fullName>
    </recommendedName>
</protein>
<sequence length="243" mass="27358">MLRAASSQFFGFERSVVTCFGAKLYGKGKQYRGRYVDSSGQEHTKRFQYKQDAVDWLKQVTRSGRDIAPAVSGKWTVAEQFSQWIRKADIAETTKDTRRHTWRAHVEARWGHYQIVEVDPPAVKTWVADMKDAGTGVPTIENALGVLRMVMADALSDHRLVRNPCDGIKAPKRTHKPRPYLTHEQVEQLANGVGDDSLVVRFLAYTGLRWGEMAALTVGAVDMERRRLQVTGSVAEAGGRLVW</sequence>